<proteinExistence type="inferred from homology"/>
<feature type="compositionally biased region" description="Basic residues" evidence="2">
    <location>
        <begin position="175"/>
        <end position="188"/>
    </location>
</feature>
<evidence type="ECO:0000256" key="1">
    <source>
        <dbReference type="ARBA" id="ARBA00010835"/>
    </source>
</evidence>
<dbReference type="Proteomes" id="UP000256645">
    <property type="component" value="Unassembled WGS sequence"/>
</dbReference>
<dbReference type="Pfam" id="PF00472">
    <property type="entry name" value="RF-1"/>
    <property type="match status" value="1"/>
</dbReference>
<dbReference type="InterPro" id="IPR045853">
    <property type="entry name" value="Pep_chain_release_fac_I_sf"/>
</dbReference>
<gene>
    <name evidence="4" type="ORF">BP6252_09386</name>
</gene>
<evidence type="ECO:0000259" key="3">
    <source>
        <dbReference type="Pfam" id="PF00472"/>
    </source>
</evidence>
<feature type="domain" description="Prokaryotic-type class I peptide chain release factors" evidence="3">
    <location>
        <begin position="56"/>
        <end position="186"/>
    </location>
</feature>
<dbReference type="AlphaFoldDB" id="A0A3D8R216"/>
<dbReference type="STRING" id="1849047.A0A3D8R216"/>
<dbReference type="EMBL" id="PDLM01000010">
    <property type="protein sequence ID" value="RDW67990.1"/>
    <property type="molecule type" value="Genomic_DNA"/>
</dbReference>
<name>A0A3D8R216_9HELO</name>
<dbReference type="GO" id="GO:0005762">
    <property type="term" value="C:mitochondrial large ribosomal subunit"/>
    <property type="evidence" value="ECO:0007669"/>
    <property type="project" value="TreeGrafter"/>
</dbReference>
<keyword evidence="5" id="KW-1185">Reference proteome</keyword>
<dbReference type="GO" id="GO:0004045">
    <property type="term" value="F:peptidyl-tRNA hydrolase activity"/>
    <property type="evidence" value="ECO:0007669"/>
    <property type="project" value="TreeGrafter"/>
</dbReference>
<dbReference type="GO" id="GO:0070126">
    <property type="term" value="P:mitochondrial translational termination"/>
    <property type="evidence" value="ECO:0007669"/>
    <property type="project" value="TreeGrafter"/>
</dbReference>
<dbReference type="InterPro" id="IPR000352">
    <property type="entry name" value="Pep_chain_release_fac_I"/>
</dbReference>
<comment type="similarity">
    <text evidence="1">Belongs to the prokaryotic/mitochondrial release factor family.</text>
</comment>
<organism evidence="4 5">
    <name type="scientific">Coleophoma cylindrospora</name>
    <dbReference type="NCBI Taxonomy" id="1849047"/>
    <lineage>
        <taxon>Eukaryota</taxon>
        <taxon>Fungi</taxon>
        <taxon>Dikarya</taxon>
        <taxon>Ascomycota</taxon>
        <taxon>Pezizomycotina</taxon>
        <taxon>Leotiomycetes</taxon>
        <taxon>Helotiales</taxon>
        <taxon>Dermateaceae</taxon>
        <taxon>Coleophoma</taxon>
    </lineage>
</organism>
<dbReference type="Gene3D" id="3.30.160.20">
    <property type="match status" value="1"/>
</dbReference>
<accession>A0A3D8R216</accession>
<dbReference type="SUPFAM" id="SSF75620">
    <property type="entry name" value="Release factor"/>
    <property type="match status" value="1"/>
</dbReference>
<evidence type="ECO:0000313" key="4">
    <source>
        <dbReference type="EMBL" id="RDW67990.1"/>
    </source>
</evidence>
<comment type="caution">
    <text evidence="4">The sequence shown here is derived from an EMBL/GenBank/DDBJ whole genome shotgun (WGS) entry which is preliminary data.</text>
</comment>
<dbReference type="GO" id="GO:0016150">
    <property type="term" value="F:translation release factor activity, codon nonspecific"/>
    <property type="evidence" value="ECO:0007669"/>
    <property type="project" value="TreeGrafter"/>
</dbReference>
<evidence type="ECO:0000256" key="2">
    <source>
        <dbReference type="SAM" id="MobiDB-lite"/>
    </source>
</evidence>
<protein>
    <recommendedName>
        <fullName evidence="3">Prokaryotic-type class I peptide chain release factors domain-containing protein</fullName>
    </recommendedName>
</protein>
<dbReference type="PANTHER" id="PTHR11075:SF54">
    <property type="entry name" value="LARGE RIBOSOMAL SUBUNIT PROTEIN ML62"/>
    <property type="match status" value="1"/>
</dbReference>
<reference evidence="4 5" key="1">
    <citation type="journal article" date="2018" name="IMA Fungus">
        <title>IMA Genome-F 9: Draft genome sequence of Annulohypoxylon stygium, Aspergillus mulundensis, Berkeleyomyces basicola (syn. Thielaviopsis basicola), Ceratocystis smalleyi, two Cercospora beticola strains, Coleophoma cylindrospora, Fusarium fracticaudum, Phialophora cf. hyalina, and Morchella septimelata.</title>
        <authorList>
            <person name="Wingfield B.D."/>
            <person name="Bills G.F."/>
            <person name="Dong Y."/>
            <person name="Huang W."/>
            <person name="Nel W.J."/>
            <person name="Swalarsk-Parry B.S."/>
            <person name="Vaghefi N."/>
            <person name="Wilken P.M."/>
            <person name="An Z."/>
            <person name="de Beer Z.W."/>
            <person name="De Vos L."/>
            <person name="Chen L."/>
            <person name="Duong T.A."/>
            <person name="Gao Y."/>
            <person name="Hammerbacher A."/>
            <person name="Kikkert J.R."/>
            <person name="Li Y."/>
            <person name="Li H."/>
            <person name="Li K."/>
            <person name="Li Q."/>
            <person name="Liu X."/>
            <person name="Ma X."/>
            <person name="Naidoo K."/>
            <person name="Pethybridge S.J."/>
            <person name="Sun J."/>
            <person name="Steenkamp E.T."/>
            <person name="van der Nest M.A."/>
            <person name="van Wyk S."/>
            <person name="Wingfield M.J."/>
            <person name="Xiong C."/>
            <person name="Yue Q."/>
            <person name="Zhang X."/>
        </authorList>
    </citation>
    <scope>NUCLEOTIDE SEQUENCE [LARGE SCALE GENOMIC DNA]</scope>
    <source>
        <strain evidence="4 5">BP6252</strain>
    </source>
</reference>
<dbReference type="InterPro" id="IPR052104">
    <property type="entry name" value="Mito_Release_Factor_mL62"/>
</dbReference>
<dbReference type="PANTHER" id="PTHR11075">
    <property type="entry name" value="PEPTIDE CHAIN RELEASE FACTOR"/>
    <property type="match status" value="1"/>
</dbReference>
<dbReference type="OrthoDB" id="270639at2759"/>
<sequence>MVLGMLRSLSTPNTQARLRLVQCIRAYTSRGPYGQEHDAQEVVAARTWYSSFNKNSISRKIAKTTYSNASGPGGQKTNKTSSKATTKWPVDALISYIPKILHPQIKMSRYYTASSNAITIQCDTSRSQSENTDITHDRLFEELGDIYRATIPGETSPEQSEKVRKLQAADNAARLKMKKLRSDKKRSRSGGGRFE</sequence>
<feature type="region of interest" description="Disordered" evidence="2">
    <location>
        <begin position="152"/>
        <end position="195"/>
    </location>
</feature>
<evidence type="ECO:0000313" key="5">
    <source>
        <dbReference type="Proteomes" id="UP000256645"/>
    </source>
</evidence>